<dbReference type="InParanoid" id="A0A0D2JT73"/>
<evidence type="ECO:0000313" key="12">
    <source>
        <dbReference type="EMBL" id="KIX12695.1"/>
    </source>
</evidence>
<comment type="function">
    <text evidence="1 7">Catalyzes the decarboxylation of orotidine 5'-monophosphate (OMP) to uridine 5'-monophosphate (UMP).</text>
</comment>
<feature type="active site" description="For OMPdecase activity" evidence="8">
    <location>
        <position position="65"/>
    </location>
</feature>
<comment type="similarity">
    <text evidence="7">Belongs to the OMP decarboxylase family. Type 1 subfamily.</text>
</comment>
<dbReference type="EC" id="4.1.1.23" evidence="7"/>
<feature type="binding site" evidence="7 9">
    <location>
        <position position="179"/>
    </location>
    <ligand>
        <name>substrate</name>
    </ligand>
</feature>
<protein>
    <recommendedName>
        <fullName evidence="7">Orotidine 5'-phosphate decarboxylase</fullName>
        <ecNumber evidence="7">4.1.1.23</ecNumber>
    </recommendedName>
    <alternativeName>
        <fullName evidence="7">OMP decarboxylase</fullName>
        <shortName evidence="7">OMPDCase</shortName>
        <shortName evidence="7">OMPdecase</shortName>
    </alternativeName>
</protein>
<feature type="binding site" evidence="7 9">
    <location>
        <position position="211"/>
    </location>
    <ligand>
        <name>substrate</name>
    </ligand>
</feature>
<feature type="binding site" evidence="7">
    <location>
        <begin position="63"/>
        <end position="72"/>
    </location>
    <ligand>
        <name>substrate</name>
    </ligand>
</feature>
<dbReference type="GO" id="GO:0006207">
    <property type="term" value="P:'de novo' pyrimidine nucleobase biosynthetic process"/>
    <property type="evidence" value="ECO:0007669"/>
    <property type="project" value="InterPro"/>
</dbReference>
<dbReference type="PANTHER" id="PTHR32119:SF2">
    <property type="entry name" value="OROTIDINE 5'-PHOSPHATE DECARBOXYLASE"/>
    <property type="match status" value="1"/>
</dbReference>
<feature type="active site" description="For OMPdecase activity" evidence="8">
    <location>
        <position position="68"/>
    </location>
</feature>
<evidence type="ECO:0000256" key="10">
    <source>
        <dbReference type="RuleBase" id="RU000512"/>
    </source>
</evidence>
<dbReference type="GO" id="GO:0004590">
    <property type="term" value="F:orotidine-5'-phosphate decarboxylase activity"/>
    <property type="evidence" value="ECO:0007669"/>
    <property type="project" value="UniProtKB-UniRule"/>
</dbReference>
<dbReference type="InterPro" id="IPR018089">
    <property type="entry name" value="OMPdecase_AS"/>
</dbReference>
<feature type="binding site" evidence="7 9">
    <location>
        <position position="190"/>
    </location>
    <ligand>
        <name>substrate</name>
    </ligand>
</feature>
<comment type="catalytic activity">
    <reaction evidence="6 7 10">
        <text>orotidine 5'-phosphate + H(+) = UMP + CO2</text>
        <dbReference type="Rhea" id="RHEA:11596"/>
        <dbReference type="ChEBI" id="CHEBI:15378"/>
        <dbReference type="ChEBI" id="CHEBI:16526"/>
        <dbReference type="ChEBI" id="CHEBI:57538"/>
        <dbReference type="ChEBI" id="CHEBI:57865"/>
        <dbReference type="EC" id="4.1.1.23"/>
    </reaction>
</comment>
<organism evidence="12 13">
    <name type="scientific">Dethiosulfatarculus sandiegensis</name>
    <dbReference type="NCBI Taxonomy" id="1429043"/>
    <lineage>
        <taxon>Bacteria</taxon>
        <taxon>Pseudomonadati</taxon>
        <taxon>Thermodesulfobacteriota</taxon>
        <taxon>Desulfarculia</taxon>
        <taxon>Desulfarculales</taxon>
        <taxon>Desulfarculaceae</taxon>
        <taxon>Dethiosulfatarculus</taxon>
    </lineage>
</organism>
<keyword evidence="4 7" id="KW-0665">Pyrimidine biosynthesis</keyword>
<gene>
    <name evidence="7" type="primary">pyrF</name>
    <name evidence="12" type="ORF">X474_17655</name>
</gene>
<feature type="binding site" evidence="7 9">
    <location>
        <position position="13"/>
    </location>
    <ligand>
        <name>substrate</name>
    </ligand>
</feature>
<evidence type="ECO:0000256" key="6">
    <source>
        <dbReference type="ARBA" id="ARBA00049157"/>
    </source>
</evidence>
<comment type="subunit">
    <text evidence="7">Homodimer.</text>
</comment>
<dbReference type="UniPathway" id="UPA00070">
    <property type="reaction ID" value="UER00120"/>
</dbReference>
<evidence type="ECO:0000256" key="8">
    <source>
        <dbReference type="PIRSR" id="PIRSR614732-1"/>
    </source>
</evidence>
<evidence type="ECO:0000256" key="7">
    <source>
        <dbReference type="HAMAP-Rule" id="MF_01200"/>
    </source>
</evidence>
<evidence type="ECO:0000259" key="11">
    <source>
        <dbReference type="SMART" id="SM00934"/>
    </source>
</evidence>
<dbReference type="Pfam" id="PF00215">
    <property type="entry name" value="OMPdecase"/>
    <property type="match status" value="1"/>
</dbReference>
<comment type="pathway">
    <text evidence="2 7 10">Pyrimidine metabolism; UMP biosynthesis via de novo pathway; UMP from orotate: step 2/2.</text>
</comment>
<evidence type="ECO:0000256" key="2">
    <source>
        <dbReference type="ARBA" id="ARBA00004861"/>
    </source>
</evidence>
<keyword evidence="5 7" id="KW-0456">Lyase</keyword>
<dbReference type="InterPro" id="IPR001754">
    <property type="entry name" value="OMPdeCOase_dom"/>
</dbReference>
<dbReference type="NCBIfam" id="TIGR01740">
    <property type="entry name" value="pyrF"/>
    <property type="match status" value="1"/>
</dbReference>
<evidence type="ECO:0000256" key="9">
    <source>
        <dbReference type="PIRSR" id="PIRSR614732-2"/>
    </source>
</evidence>
<evidence type="ECO:0000256" key="1">
    <source>
        <dbReference type="ARBA" id="ARBA00002356"/>
    </source>
</evidence>
<reference evidence="12 13" key="1">
    <citation type="submission" date="2013-11" db="EMBL/GenBank/DDBJ databases">
        <title>Metagenomic analysis of a methanogenic consortium involved in long chain n-alkane degradation.</title>
        <authorList>
            <person name="Davidova I.A."/>
            <person name="Callaghan A.V."/>
            <person name="Wawrik B."/>
            <person name="Pruitt S."/>
            <person name="Marks C."/>
            <person name="Duncan K.E."/>
            <person name="Suflita J.M."/>
        </authorList>
    </citation>
    <scope>NUCLEOTIDE SEQUENCE [LARGE SCALE GENOMIC DNA]</scope>
    <source>
        <strain evidence="12 13">SPR</strain>
    </source>
</reference>
<dbReference type="InterPro" id="IPR011060">
    <property type="entry name" value="RibuloseP-bd_barrel"/>
</dbReference>
<name>A0A0D2JT73_9BACT</name>
<dbReference type="SUPFAM" id="SSF51366">
    <property type="entry name" value="Ribulose-phoshate binding barrel"/>
    <property type="match status" value="1"/>
</dbReference>
<dbReference type="AlphaFoldDB" id="A0A0D2JT73"/>
<feature type="active site" description="Proton donor" evidence="7">
    <location>
        <position position="65"/>
    </location>
</feature>
<evidence type="ECO:0000256" key="4">
    <source>
        <dbReference type="ARBA" id="ARBA00022975"/>
    </source>
</evidence>
<dbReference type="FunCoup" id="A0A0D2JT73">
    <property type="interactions" value="371"/>
</dbReference>
<dbReference type="CDD" id="cd04725">
    <property type="entry name" value="OMP_decarboxylase_like"/>
    <property type="match status" value="1"/>
</dbReference>
<dbReference type="Gene3D" id="3.20.20.70">
    <property type="entry name" value="Aldolase class I"/>
    <property type="match status" value="1"/>
</dbReference>
<evidence type="ECO:0000313" key="13">
    <source>
        <dbReference type="Proteomes" id="UP000032233"/>
    </source>
</evidence>
<dbReference type="InterPro" id="IPR013785">
    <property type="entry name" value="Aldolase_TIM"/>
</dbReference>
<evidence type="ECO:0000256" key="5">
    <source>
        <dbReference type="ARBA" id="ARBA00023239"/>
    </source>
</evidence>
<dbReference type="EMBL" id="AZAC01000024">
    <property type="protein sequence ID" value="KIX12695.1"/>
    <property type="molecule type" value="Genomic_DNA"/>
</dbReference>
<dbReference type="GO" id="GO:0044205">
    <property type="term" value="P:'de novo' UMP biosynthetic process"/>
    <property type="evidence" value="ECO:0007669"/>
    <property type="project" value="UniProtKB-UniRule"/>
</dbReference>
<sequence>MEKARERLIFALDVDSAEEAELLVRMLAPEVGVFKLGLELFVSQGPQMVERLRRAGANAIFLDLKLHDIPATMRAAAKAAARMGVDLLTCHCDQVGIFDGLDLGRTRLLGVTVLTSLGTEDLLAMGYPEELSDPARLVEKRARLAIDAGCAGVVASGHEAAAMRELLGPEALVVCPGIRLGGGEDNPDDQKRIMTPQRAIAAGASHIVVGRPIRKAEDPVAAARKIVEGIAQGLA</sequence>
<feature type="binding site" evidence="7 9">
    <location>
        <position position="35"/>
    </location>
    <ligand>
        <name>substrate</name>
    </ligand>
</feature>
<dbReference type="SMART" id="SM00934">
    <property type="entry name" value="OMPdecase"/>
    <property type="match status" value="1"/>
</dbReference>
<dbReference type="HAMAP" id="MF_01200_B">
    <property type="entry name" value="OMPdecase_type1_B"/>
    <property type="match status" value="1"/>
</dbReference>
<feature type="binding site" evidence="7 9">
    <location>
        <position position="210"/>
    </location>
    <ligand>
        <name>substrate</name>
    </ligand>
</feature>
<dbReference type="InterPro" id="IPR014732">
    <property type="entry name" value="OMPdecase"/>
</dbReference>
<feature type="domain" description="Orotidine 5'-phosphate decarboxylase" evidence="11">
    <location>
        <begin position="7"/>
        <end position="226"/>
    </location>
</feature>
<comment type="caution">
    <text evidence="12">The sequence shown here is derived from an EMBL/GenBank/DDBJ whole genome shotgun (WGS) entry which is preliminary data.</text>
</comment>
<feature type="binding site" evidence="7 9">
    <location>
        <position position="115"/>
    </location>
    <ligand>
        <name>substrate</name>
    </ligand>
</feature>
<evidence type="ECO:0000256" key="3">
    <source>
        <dbReference type="ARBA" id="ARBA00022793"/>
    </source>
</evidence>
<dbReference type="Proteomes" id="UP000032233">
    <property type="component" value="Unassembled WGS sequence"/>
</dbReference>
<dbReference type="STRING" id="1429043.X474_17655"/>
<proteinExistence type="inferred from homology"/>
<dbReference type="InterPro" id="IPR047596">
    <property type="entry name" value="OMPdecase_bac"/>
</dbReference>
<dbReference type="GO" id="GO:0005829">
    <property type="term" value="C:cytosol"/>
    <property type="evidence" value="ECO:0007669"/>
    <property type="project" value="TreeGrafter"/>
</dbReference>
<feature type="active site" description="For OMPdecase activity" evidence="8">
    <location>
        <position position="63"/>
    </location>
</feature>
<accession>A0A0D2JT73</accession>
<dbReference type="PANTHER" id="PTHR32119">
    <property type="entry name" value="OROTIDINE 5'-PHOSPHATE DECARBOXYLASE"/>
    <property type="match status" value="1"/>
</dbReference>
<dbReference type="PROSITE" id="PS00156">
    <property type="entry name" value="OMPDECASE"/>
    <property type="match status" value="1"/>
</dbReference>
<keyword evidence="13" id="KW-1185">Reference proteome</keyword>
<keyword evidence="3 7" id="KW-0210">Decarboxylase</keyword>
<dbReference type="NCBIfam" id="NF001273">
    <property type="entry name" value="PRK00230.1"/>
    <property type="match status" value="1"/>
</dbReference>
<dbReference type="PATRIC" id="fig|1429043.3.peg.3735"/>